<dbReference type="AlphaFoldDB" id="X1MB44"/>
<proteinExistence type="predicted"/>
<sequence>KTAFDFLEHTKDFLRRIVFDLLGEMISALADGIINHVKEIWTNGRIPTRV</sequence>
<protein>
    <submittedName>
        <fullName evidence="1">Uncharacterized protein</fullName>
    </submittedName>
</protein>
<dbReference type="EMBL" id="BARV01014015">
    <property type="protein sequence ID" value="GAI28473.1"/>
    <property type="molecule type" value="Genomic_DNA"/>
</dbReference>
<organism evidence="1">
    <name type="scientific">marine sediment metagenome</name>
    <dbReference type="NCBI Taxonomy" id="412755"/>
    <lineage>
        <taxon>unclassified sequences</taxon>
        <taxon>metagenomes</taxon>
        <taxon>ecological metagenomes</taxon>
    </lineage>
</organism>
<gene>
    <name evidence="1" type="ORF">S06H3_24849</name>
</gene>
<reference evidence="1" key="1">
    <citation type="journal article" date="2014" name="Front. Microbiol.">
        <title>High frequency of phylogenetically diverse reductive dehalogenase-homologous genes in deep subseafloor sedimentary metagenomes.</title>
        <authorList>
            <person name="Kawai M."/>
            <person name="Futagami T."/>
            <person name="Toyoda A."/>
            <person name="Takaki Y."/>
            <person name="Nishi S."/>
            <person name="Hori S."/>
            <person name="Arai W."/>
            <person name="Tsubouchi T."/>
            <person name="Morono Y."/>
            <person name="Uchiyama I."/>
            <person name="Ito T."/>
            <person name="Fujiyama A."/>
            <person name="Inagaki F."/>
            <person name="Takami H."/>
        </authorList>
    </citation>
    <scope>NUCLEOTIDE SEQUENCE</scope>
    <source>
        <strain evidence="1">Expedition CK06-06</strain>
    </source>
</reference>
<feature type="non-terminal residue" evidence="1">
    <location>
        <position position="1"/>
    </location>
</feature>
<comment type="caution">
    <text evidence="1">The sequence shown here is derived from an EMBL/GenBank/DDBJ whole genome shotgun (WGS) entry which is preliminary data.</text>
</comment>
<evidence type="ECO:0000313" key="1">
    <source>
        <dbReference type="EMBL" id="GAI28473.1"/>
    </source>
</evidence>
<name>X1MB44_9ZZZZ</name>
<accession>X1MB44</accession>